<gene>
    <name evidence="2" type="ORF">DXA22_09965</name>
</gene>
<sequence>MRRLVMPDGWQICTNGRKVPTAVGDFGLGVFGVWLFGFRVCDISGISHIAHCDLALWPHDFGFFWGGGDLMILIWWPHDLKKGGEKRNREVNKSNSGAAEHESRMLTVRKCVSMARKIEWKPQ</sequence>
<protein>
    <submittedName>
        <fullName evidence="2">Uncharacterized protein</fullName>
    </submittedName>
</protein>
<evidence type="ECO:0000313" key="2">
    <source>
        <dbReference type="EMBL" id="RGY74742.1"/>
    </source>
</evidence>
<proteinExistence type="predicted"/>
<evidence type="ECO:0000256" key="1">
    <source>
        <dbReference type="SAM" id="MobiDB-lite"/>
    </source>
</evidence>
<organism evidence="2 3">
    <name type="scientific">Bifidobacterium pseudocatenulatum</name>
    <dbReference type="NCBI Taxonomy" id="28026"/>
    <lineage>
        <taxon>Bacteria</taxon>
        <taxon>Bacillati</taxon>
        <taxon>Actinomycetota</taxon>
        <taxon>Actinomycetes</taxon>
        <taxon>Bifidobacteriales</taxon>
        <taxon>Bifidobacteriaceae</taxon>
        <taxon>Bifidobacterium</taxon>
    </lineage>
</organism>
<name>A0A413KAK7_BIFPS</name>
<dbReference type="EMBL" id="QSDK01000026">
    <property type="protein sequence ID" value="RGY74742.1"/>
    <property type="molecule type" value="Genomic_DNA"/>
</dbReference>
<evidence type="ECO:0000313" key="3">
    <source>
        <dbReference type="Proteomes" id="UP000284163"/>
    </source>
</evidence>
<dbReference type="AlphaFoldDB" id="A0A413KAK7"/>
<accession>A0A413KAK7</accession>
<reference evidence="2 3" key="1">
    <citation type="submission" date="2018-08" db="EMBL/GenBank/DDBJ databases">
        <title>A genome reference for cultivated species of the human gut microbiota.</title>
        <authorList>
            <person name="Zou Y."/>
            <person name="Xue W."/>
            <person name="Luo G."/>
        </authorList>
    </citation>
    <scope>NUCLEOTIDE SEQUENCE [LARGE SCALE GENOMIC DNA]</scope>
    <source>
        <strain evidence="2 3">CF01-1</strain>
    </source>
</reference>
<comment type="caution">
    <text evidence="2">The sequence shown here is derived from an EMBL/GenBank/DDBJ whole genome shotgun (WGS) entry which is preliminary data.</text>
</comment>
<feature type="region of interest" description="Disordered" evidence="1">
    <location>
        <begin position="84"/>
        <end position="103"/>
    </location>
</feature>
<dbReference type="Proteomes" id="UP000284163">
    <property type="component" value="Unassembled WGS sequence"/>
</dbReference>